<gene>
    <name evidence="2" type="ORF">LCMiAC02_00750</name>
</gene>
<dbReference type="Pfam" id="PF14025">
    <property type="entry name" value="DUF4241"/>
    <property type="match status" value="1"/>
</dbReference>
<sequence length="384" mass="46099">MQAIEFKKIYEMQFVNEQDRWRWNCISGKIRVTDPSYRPPEKKNSPIKLYGIVDNCAKGIWTIAVNVIKKGFSSGRIYDIYTYRYNKKKEGNQISNEESCENVNKVDFLVGVQNAQMGFFDDDYFPYLNDEIELKKFQKVCDDKIKRVKVGVVEYDKMKTRNNKKEYETELAKPVEYTKIKENGKNPMGLIAISGWGNGAYKCIAFRDKDNVIIGLYIQFVNKDYEDIARQVFNKRKLFDKHRERVFERYKRLMQKKYDKLKEKSDEEKEESDEEEEDKPKRRGRGKGKRNRNKKKESDEEEEKPKRRGRRKGKINRNKEKEREEEEEEDKQKRRGRRKKKSEKVKIKEESDEEYEEKPKRRGRGKSKRNKKRKSKNITDSDSD</sequence>
<feature type="compositionally biased region" description="Basic residues" evidence="1">
    <location>
        <begin position="281"/>
        <end position="295"/>
    </location>
</feature>
<organism evidence="2">
    <name type="scientific">Mimivirus LCMiAC02</name>
    <dbReference type="NCBI Taxonomy" id="2506609"/>
    <lineage>
        <taxon>Viruses</taxon>
        <taxon>Varidnaviria</taxon>
        <taxon>Bamfordvirae</taxon>
        <taxon>Nucleocytoviricota</taxon>
        <taxon>Megaviricetes</taxon>
        <taxon>Imitervirales</taxon>
        <taxon>Mimiviridae</taxon>
        <taxon>Klosneuvirinae</taxon>
    </lineage>
</organism>
<feature type="compositionally biased region" description="Basic residues" evidence="1">
    <location>
        <begin position="333"/>
        <end position="343"/>
    </location>
</feature>
<protein>
    <submittedName>
        <fullName evidence="2">Uncharacterized protein</fullName>
    </submittedName>
</protein>
<feature type="region of interest" description="Disordered" evidence="1">
    <location>
        <begin position="261"/>
        <end position="384"/>
    </location>
</feature>
<dbReference type="InterPro" id="IPR025335">
    <property type="entry name" value="DUF4241"/>
</dbReference>
<evidence type="ECO:0000313" key="2">
    <source>
        <dbReference type="EMBL" id="QBK88982.1"/>
    </source>
</evidence>
<feature type="compositionally biased region" description="Basic residues" evidence="1">
    <location>
        <begin position="360"/>
        <end position="376"/>
    </location>
</feature>
<name>A0A481Z0F1_9VIRU</name>
<accession>A0A481Z0F1</accession>
<evidence type="ECO:0000256" key="1">
    <source>
        <dbReference type="SAM" id="MobiDB-lite"/>
    </source>
</evidence>
<proteinExistence type="predicted"/>
<dbReference type="EMBL" id="MK500406">
    <property type="protein sequence ID" value="QBK88982.1"/>
    <property type="molecule type" value="Genomic_DNA"/>
</dbReference>
<reference evidence="2" key="1">
    <citation type="journal article" date="2019" name="MBio">
        <title>Virus Genomes from Deep Sea Sediments Expand the Ocean Megavirome and Support Independent Origins of Viral Gigantism.</title>
        <authorList>
            <person name="Backstrom D."/>
            <person name="Yutin N."/>
            <person name="Jorgensen S.L."/>
            <person name="Dharamshi J."/>
            <person name="Homa F."/>
            <person name="Zaremba-Niedwiedzka K."/>
            <person name="Spang A."/>
            <person name="Wolf Y.I."/>
            <person name="Koonin E.V."/>
            <person name="Ettema T.J."/>
        </authorList>
    </citation>
    <scope>NUCLEOTIDE SEQUENCE</scope>
</reference>
<feature type="compositionally biased region" description="Basic residues" evidence="1">
    <location>
        <begin position="306"/>
        <end position="316"/>
    </location>
</feature>
<feature type="compositionally biased region" description="Acidic residues" evidence="1">
    <location>
        <begin position="268"/>
        <end position="277"/>
    </location>
</feature>